<dbReference type="Pfam" id="PF02563">
    <property type="entry name" value="Poly_export"/>
    <property type="match status" value="1"/>
</dbReference>
<dbReference type="InterPro" id="IPR049712">
    <property type="entry name" value="Poly_export"/>
</dbReference>
<evidence type="ECO:0000256" key="1">
    <source>
        <dbReference type="ARBA" id="ARBA00022729"/>
    </source>
</evidence>
<dbReference type="RefSeq" id="WP_305932292.1">
    <property type="nucleotide sequence ID" value="NZ_JAVAIM010000001.1"/>
</dbReference>
<evidence type="ECO:0000313" key="5">
    <source>
        <dbReference type="Proteomes" id="UP001240639"/>
    </source>
</evidence>
<accession>A0ABT9HPZ8</accession>
<dbReference type="PANTHER" id="PTHR33619">
    <property type="entry name" value="POLYSACCHARIDE EXPORT PROTEIN GFCE-RELATED"/>
    <property type="match status" value="1"/>
</dbReference>
<evidence type="ECO:0000259" key="2">
    <source>
        <dbReference type="Pfam" id="PF02563"/>
    </source>
</evidence>
<evidence type="ECO:0000313" key="4">
    <source>
        <dbReference type="EMBL" id="MDP4574937.1"/>
    </source>
</evidence>
<dbReference type="InterPro" id="IPR003715">
    <property type="entry name" value="Poly_export_N"/>
</dbReference>
<dbReference type="InterPro" id="IPR019554">
    <property type="entry name" value="Soluble_ligand-bd"/>
</dbReference>
<feature type="domain" description="Polysaccharide export protein N-terminal" evidence="2">
    <location>
        <begin position="57"/>
        <end position="130"/>
    </location>
</feature>
<protein>
    <submittedName>
        <fullName evidence="4">Polysaccharide biosynthesis/export family protein</fullName>
    </submittedName>
</protein>
<sequence>MQIETVRNKHSGTVNGHSIVRGVRAASLGLLCVFAASCASTDFAEISAIQANSGLSEGYLIDAGDSLRVTVFDEETLTGEFDVGTGGILALPLIEPILVKDKGPQQVAQLIQASLADGGYVLDPRVSVEILEHRSFFILGEVETPGEYPHNGQLTLEQAVAKAGGYTPRAGRSSVILKRQDWPESRLVRLGQSSLMIAPGDTITIRESFF</sequence>
<name>A0ABT9HPZ8_9SPHN</name>
<gene>
    <name evidence="4" type="ORF">Q9K02_07275</name>
</gene>
<dbReference type="PANTHER" id="PTHR33619:SF3">
    <property type="entry name" value="POLYSACCHARIDE EXPORT PROTEIN GFCE-RELATED"/>
    <property type="match status" value="1"/>
</dbReference>
<comment type="caution">
    <text evidence="4">The sequence shown here is derived from an EMBL/GenBank/DDBJ whole genome shotgun (WGS) entry which is preliminary data.</text>
</comment>
<organism evidence="4 5">
    <name type="scientific">Qipengyuania profundimaris</name>
    <dbReference type="NCBI Taxonomy" id="3067652"/>
    <lineage>
        <taxon>Bacteria</taxon>
        <taxon>Pseudomonadati</taxon>
        <taxon>Pseudomonadota</taxon>
        <taxon>Alphaproteobacteria</taxon>
        <taxon>Sphingomonadales</taxon>
        <taxon>Erythrobacteraceae</taxon>
        <taxon>Qipengyuania</taxon>
    </lineage>
</organism>
<reference evidence="4 5" key="1">
    <citation type="submission" date="2023-08" db="EMBL/GenBank/DDBJ databases">
        <title>genomic of G39.</title>
        <authorList>
            <person name="Wang Y."/>
        </authorList>
    </citation>
    <scope>NUCLEOTIDE SEQUENCE [LARGE SCALE GENOMIC DNA]</scope>
    <source>
        <strain evidence="4 5">G39</strain>
    </source>
</reference>
<dbReference type="Gene3D" id="3.10.560.10">
    <property type="entry name" value="Outer membrane lipoprotein wza domain like"/>
    <property type="match status" value="1"/>
</dbReference>
<dbReference type="Pfam" id="PF10531">
    <property type="entry name" value="SLBB"/>
    <property type="match status" value="1"/>
</dbReference>
<proteinExistence type="predicted"/>
<evidence type="ECO:0000259" key="3">
    <source>
        <dbReference type="Pfam" id="PF10531"/>
    </source>
</evidence>
<dbReference type="Gene3D" id="3.30.1950.10">
    <property type="entry name" value="wza like domain"/>
    <property type="match status" value="1"/>
</dbReference>
<dbReference type="EMBL" id="JAVAIM010000001">
    <property type="protein sequence ID" value="MDP4574937.1"/>
    <property type="molecule type" value="Genomic_DNA"/>
</dbReference>
<feature type="domain" description="Soluble ligand binding" evidence="3">
    <location>
        <begin position="136"/>
        <end position="180"/>
    </location>
</feature>
<keyword evidence="5" id="KW-1185">Reference proteome</keyword>
<dbReference type="Proteomes" id="UP001240639">
    <property type="component" value="Unassembled WGS sequence"/>
</dbReference>
<keyword evidence="1" id="KW-0732">Signal</keyword>